<proteinExistence type="inferred from homology"/>
<dbReference type="Pfam" id="PF00528">
    <property type="entry name" value="BPD_transp_1"/>
    <property type="match status" value="1"/>
</dbReference>
<evidence type="ECO:0000256" key="7">
    <source>
        <dbReference type="ARBA" id="ARBA00022927"/>
    </source>
</evidence>
<evidence type="ECO:0000256" key="8">
    <source>
        <dbReference type="ARBA" id="ARBA00022989"/>
    </source>
</evidence>
<comment type="subcellular location">
    <subcellularLocation>
        <location evidence="1">Cell inner membrane</location>
        <topology evidence="1">Multi-pass membrane protein</topology>
    </subcellularLocation>
    <subcellularLocation>
        <location evidence="12">Cell membrane</location>
        <topology evidence="12">Multi-pass membrane protein</topology>
    </subcellularLocation>
</comment>
<keyword evidence="6" id="KW-0571">Peptide transport</keyword>
<feature type="transmembrane region" description="Helical" evidence="12">
    <location>
        <begin position="176"/>
        <end position="194"/>
    </location>
</feature>
<dbReference type="EMBL" id="BAAAPM010000003">
    <property type="protein sequence ID" value="GAA1725175.1"/>
    <property type="molecule type" value="Genomic_DNA"/>
</dbReference>
<comment type="caution">
    <text evidence="15">The sequence shown here is derived from an EMBL/GenBank/DDBJ whole genome shotgun (WGS) entry which is preliminary data.</text>
</comment>
<sequence>MATDSSSTPDSMVDPLENGDNPPPVEVAAAERKRLSKWRLYSRRFARNRPAVAGVVIFVLLVAFALLGSLFAKYDHVELDFLALSDPPSPEHWFGTNNAGNDLYAMVVVGLQRSLLIAVVVATGTTILSAVIGTAAAYFGGRIERVSLFVIHFLMVAPTFLLLAMMSNDSGGDWKVIALVLILVSWFFQARTIWTLSLSLREREFVHAARYMGVPGLRIVMRHMIPNIGSLLVINFTLGVVGAVMAETGLSFLGFGVKLPDVSLGSLIGIGASSISSAPWMFYFPAAALTLLTVSMALIADGLRDALDPTSAAGGRA</sequence>
<name>A0ABN2JFD6_9MICO</name>
<dbReference type="Proteomes" id="UP001501138">
    <property type="component" value="Unassembled WGS sequence"/>
</dbReference>
<dbReference type="RefSeq" id="WP_344248342.1">
    <property type="nucleotide sequence ID" value="NZ_BAAAPM010000003.1"/>
</dbReference>
<keyword evidence="2 12" id="KW-0813">Transport</keyword>
<keyword evidence="8 12" id="KW-1133">Transmembrane helix</keyword>
<evidence type="ECO:0000256" key="11">
    <source>
        <dbReference type="ARBA" id="ARBA00072251"/>
    </source>
</evidence>
<evidence type="ECO:0000259" key="14">
    <source>
        <dbReference type="PROSITE" id="PS50928"/>
    </source>
</evidence>
<keyword evidence="9 12" id="KW-0472">Membrane</keyword>
<dbReference type="InterPro" id="IPR035906">
    <property type="entry name" value="MetI-like_sf"/>
</dbReference>
<evidence type="ECO:0000256" key="2">
    <source>
        <dbReference type="ARBA" id="ARBA00022448"/>
    </source>
</evidence>
<gene>
    <name evidence="15" type="ORF">GCM10009809_21180</name>
</gene>
<evidence type="ECO:0000256" key="3">
    <source>
        <dbReference type="ARBA" id="ARBA00022475"/>
    </source>
</evidence>
<evidence type="ECO:0000256" key="9">
    <source>
        <dbReference type="ARBA" id="ARBA00023136"/>
    </source>
</evidence>
<dbReference type="SUPFAM" id="SSF161098">
    <property type="entry name" value="MetI-like"/>
    <property type="match status" value="1"/>
</dbReference>
<feature type="transmembrane region" description="Helical" evidence="12">
    <location>
        <begin position="115"/>
        <end position="139"/>
    </location>
</feature>
<keyword evidence="4" id="KW-0997">Cell inner membrane</keyword>
<feature type="domain" description="ABC transmembrane type-1" evidence="14">
    <location>
        <begin position="115"/>
        <end position="300"/>
    </location>
</feature>
<evidence type="ECO:0000256" key="1">
    <source>
        <dbReference type="ARBA" id="ARBA00004429"/>
    </source>
</evidence>
<evidence type="ECO:0000313" key="15">
    <source>
        <dbReference type="EMBL" id="GAA1725175.1"/>
    </source>
</evidence>
<evidence type="ECO:0000256" key="12">
    <source>
        <dbReference type="RuleBase" id="RU363032"/>
    </source>
</evidence>
<dbReference type="InterPro" id="IPR025966">
    <property type="entry name" value="OppC_N"/>
</dbReference>
<dbReference type="InterPro" id="IPR050366">
    <property type="entry name" value="BP-dependent_transpt_permease"/>
</dbReference>
<dbReference type="CDD" id="cd06261">
    <property type="entry name" value="TM_PBP2"/>
    <property type="match status" value="1"/>
</dbReference>
<evidence type="ECO:0000256" key="6">
    <source>
        <dbReference type="ARBA" id="ARBA00022856"/>
    </source>
</evidence>
<organism evidence="15 16">
    <name type="scientific">Isoptericola hypogeus</name>
    <dbReference type="NCBI Taxonomy" id="300179"/>
    <lineage>
        <taxon>Bacteria</taxon>
        <taxon>Bacillati</taxon>
        <taxon>Actinomycetota</taxon>
        <taxon>Actinomycetes</taxon>
        <taxon>Micrococcales</taxon>
        <taxon>Promicromonosporaceae</taxon>
        <taxon>Isoptericola</taxon>
    </lineage>
</organism>
<dbReference type="PROSITE" id="PS50928">
    <property type="entry name" value="ABC_TM1"/>
    <property type="match status" value="1"/>
</dbReference>
<evidence type="ECO:0000256" key="5">
    <source>
        <dbReference type="ARBA" id="ARBA00022692"/>
    </source>
</evidence>
<dbReference type="PANTHER" id="PTHR43386">
    <property type="entry name" value="OLIGOPEPTIDE TRANSPORT SYSTEM PERMEASE PROTEIN APPC"/>
    <property type="match status" value="1"/>
</dbReference>
<reference evidence="15 16" key="1">
    <citation type="journal article" date="2019" name="Int. J. Syst. Evol. Microbiol.">
        <title>The Global Catalogue of Microorganisms (GCM) 10K type strain sequencing project: providing services to taxonomists for standard genome sequencing and annotation.</title>
        <authorList>
            <consortium name="The Broad Institute Genomics Platform"/>
            <consortium name="The Broad Institute Genome Sequencing Center for Infectious Disease"/>
            <person name="Wu L."/>
            <person name="Ma J."/>
        </authorList>
    </citation>
    <scope>NUCLEOTIDE SEQUENCE [LARGE SCALE GENOMIC DNA]</scope>
    <source>
        <strain evidence="15 16">JCM 15589</strain>
    </source>
</reference>
<dbReference type="PANTHER" id="PTHR43386:SF2">
    <property type="entry name" value="OLIGOPEPTIDE TRANSPORT SYSTEM PERMEASE PROTEIN OPPC"/>
    <property type="match status" value="1"/>
</dbReference>
<keyword evidence="7" id="KW-0653">Protein transport</keyword>
<dbReference type="InterPro" id="IPR000515">
    <property type="entry name" value="MetI-like"/>
</dbReference>
<feature type="transmembrane region" description="Helical" evidence="12">
    <location>
        <begin position="146"/>
        <end position="164"/>
    </location>
</feature>
<comment type="similarity">
    <text evidence="10">Belongs to the binding-protein-dependent transport system permease family. OppBC subfamily.</text>
</comment>
<evidence type="ECO:0000256" key="4">
    <source>
        <dbReference type="ARBA" id="ARBA00022519"/>
    </source>
</evidence>
<feature type="transmembrane region" description="Helical" evidence="12">
    <location>
        <begin position="280"/>
        <end position="300"/>
    </location>
</feature>
<dbReference type="Gene3D" id="1.10.3720.10">
    <property type="entry name" value="MetI-like"/>
    <property type="match status" value="1"/>
</dbReference>
<feature type="region of interest" description="Disordered" evidence="13">
    <location>
        <begin position="1"/>
        <end position="25"/>
    </location>
</feature>
<protein>
    <recommendedName>
        <fullName evidence="11">Oligopeptide transport system permease protein OppC</fullName>
    </recommendedName>
</protein>
<evidence type="ECO:0000313" key="16">
    <source>
        <dbReference type="Proteomes" id="UP001501138"/>
    </source>
</evidence>
<feature type="transmembrane region" description="Helical" evidence="12">
    <location>
        <begin position="51"/>
        <end position="72"/>
    </location>
</feature>
<keyword evidence="16" id="KW-1185">Reference proteome</keyword>
<feature type="compositionally biased region" description="Polar residues" evidence="13">
    <location>
        <begin position="1"/>
        <end position="10"/>
    </location>
</feature>
<dbReference type="Pfam" id="PF12911">
    <property type="entry name" value="OppC_N"/>
    <property type="match status" value="1"/>
</dbReference>
<keyword evidence="5 12" id="KW-0812">Transmembrane</keyword>
<keyword evidence="3" id="KW-1003">Cell membrane</keyword>
<evidence type="ECO:0000256" key="10">
    <source>
        <dbReference type="ARBA" id="ARBA00024202"/>
    </source>
</evidence>
<evidence type="ECO:0000256" key="13">
    <source>
        <dbReference type="SAM" id="MobiDB-lite"/>
    </source>
</evidence>
<accession>A0ABN2JFD6</accession>
<feature type="transmembrane region" description="Helical" evidence="12">
    <location>
        <begin position="228"/>
        <end position="246"/>
    </location>
</feature>